<dbReference type="InterPro" id="IPR013103">
    <property type="entry name" value="RVT_2"/>
</dbReference>
<dbReference type="AlphaFoldDB" id="A0A699HW15"/>
<reference evidence="2" key="1">
    <citation type="journal article" date="2019" name="Sci. Rep.">
        <title>Draft genome of Tanacetum cinerariifolium, the natural source of mosquito coil.</title>
        <authorList>
            <person name="Yamashiro T."/>
            <person name="Shiraishi A."/>
            <person name="Satake H."/>
            <person name="Nakayama K."/>
        </authorList>
    </citation>
    <scope>NUCLEOTIDE SEQUENCE</scope>
</reference>
<evidence type="ECO:0000313" key="2">
    <source>
        <dbReference type="EMBL" id="GEY68666.1"/>
    </source>
</evidence>
<accession>A0A699HW15</accession>
<dbReference type="EMBL" id="BKCJ010200233">
    <property type="protein sequence ID" value="GEY68666.1"/>
    <property type="molecule type" value="Genomic_DNA"/>
</dbReference>
<protein>
    <submittedName>
        <fullName evidence="2">Copia LTR rider</fullName>
    </submittedName>
</protein>
<organism evidence="2">
    <name type="scientific">Tanacetum cinerariifolium</name>
    <name type="common">Dalmatian daisy</name>
    <name type="synonym">Chrysanthemum cinerariifolium</name>
    <dbReference type="NCBI Taxonomy" id="118510"/>
    <lineage>
        <taxon>Eukaryota</taxon>
        <taxon>Viridiplantae</taxon>
        <taxon>Streptophyta</taxon>
        <taxon>Embryophyta</taxon>
        <taxon>Tracheophyta</taxon>
        <taxon>Spermatophyta</taxon>
        <taxon>Magnoliopsida</taxon>
        <taxon>eudicotyledons</taxon>
        <taxon>Gunneridae</taxon>
        <taxon>Pentapetalae</taxon>
        <taxon>asterids</taxon>
        <taxon>campanulids</taxon>
        <taxon>Asterales</taxon>
        <taxon>Asteraceae</taxon>
        <taxon>Asteroideae</taxon>
        <taxon>Anthemideae</taxon>
        <taxon>Anthemidinae</taxon>
        <taxon>Tanacetum</taxon>
    </lineage>
</organism>
<gene>
    <name evidence="2" type="ORF">Tci_440640</name>
</gene>
<comment type="caution">
    <text evidence="2">The sequence shown here is derived from an EMBL/GenBank/DDBJ whole genome shotgun (WGS) entry which is preliminary data.</text>
</comment>
<sequence>MGYNDEVKGYQIWSPSETRVIFSQDVTFDEDYLFRVKQDLIESKLEGGFKTHLVTKGYSQKEGINYNKIFFSLVIRYTSIRVLLSLVAHYDWELEQLDVKIAYVYGDLENKFKCANPKALLFKEKNTTFAHSGSLIYLLLYVDDMLEAAKDMEEVNKLKILLNIEFDMKDLGGTRMILDYATDLDAKRSLTDHVFTIRNLVKSWKATLQPLVTLSTTQAKYMALTEVAMEGIWLKVLIEDLGFP</sequence>
<dbReference type="CDD" id="cd09272">
    <property type="entry name" value="RNase_HI_RT_Ty1"/>
    <property type="match status" value="1"/>
</dbReference>
<name>A0A699HW15_TANCI</name>
<dbReference type="Pfam" id="PF07727">
    <property type="entry name" value="RVT_2"/>
    <property type="match status" value="1"/>
</dbReference>
<feature type="domain" description="Reverse transcriptase Ty1/copia-type" evidence="1">
    <location>
        <begin position="33"/>
        <end position="118"/>
    </location>
</feature>
<evidence type="ECO:0000259" key="1">
    <source>
        <dbReference type="Pfam" id="PF07727"/>
    </source>
</evidence>
<proteinExistence type="predicted"/>